<dbReference type="Gene3D" id="3.90.79.10">
    <property type="entry name" value="Nucleoside Triphosphate Pyrophosphohydrolase"/>
    <property type="match status" value="1"/>
</dbReference>
<dbReference type="InterPro" id="IPR000445">
    <property type="entry name" value="HhH_motif"/>
</dbReference>
<dbReference type="SUPFAM" id="SSF55811">
    <property type="entry name" value="Nudix"/>
    <property type="match status" value="1"/>
</dbReference>
<comment type="catalytic activity">
    <reaction evidence="1 14">
        <text>Hydrolyzes free adenine bases from 7,8-dihydro-8-oxoguanine:adenine mismatched double-stranded DNA, leaving an apurinic site.</text>
        <dbReference type="EC" id="3.2.2.31"/>
    </reaction>
</comment>
<dbReference type="Gene3D" id="1.10.1670.10">
    <property type="entry name" value="Helix-hairpin-Helix base-excision DNA repair enzymes (C-terminal)"/>
    <property type="match status" value="1"/>
</dbReference>
<evidence type="ECO:0000259" key="15">
    <source>
        <dbReference type="SMART" id="SM00478"/>
    </source>
</evidence>
<evidence type="ECO:0000256" key="1">
    <source>
        <dbReference type="ARBA" id="ARBA00000843"/>
    </source>
</evidence>
<keyword evidence="13 14" id="KW-0326">Glycosidase</keyword>
<evidence type="ECO:0000256" key="5">
    <source>
        <dbReference type="ARBA" id="ARBA00022023"/>
    </source>
</evidence>
<reference evidence="16" key="1">
    <citation type="submission" date="2020-10" db="EMBL/GenBank/DDBJ databases">
        <authorList>
            <person name="Gilroy R."/>
        </authorList>
    </citation>
    <scope>NUCLEOTIDE SEQUENCE</scope>
    <source>
        <strain evidence="16">4509</strain>
    </source>
</reference>
<feature type="domain" description="HhH-GPD" evidence="15">
    <location>
        <begin position="40"/>
        <end position="191"/>
    </location>
</feature>
<dbReference type="Proteomes" id="UP000824082">
    <property type="component" value="Unassembled WGS sequence"/>
</dbReference>
<dbReference type="EC" id="3.2.2.31" evidence="4 14"/>
<keyword evidence="6" id="KW-0004">4Fe-4S</keyword>
<protein>
    <recommendedName>
        <fullName evidence="5 14">Adenine DNA glycosylase</fullName>
        <ecNumber evidence="4 14">3.2.2.31</ecNumber>
    </recommendedName>
</protein>
<dbReference type="GO" id="GO:0000701">
    <property type="term" value="F:purine-specific mismatch base pair DNA N-glycosylase activity"/>
    <property type="evidence" value="ECO:0007669"/>
    <property type="project" value="UniProtKB-EC"/>
</dbReference>
<evidence type="ECO:0000256" key="7">
    <source>
        <dbReference type="ARBA" id="ARBA00022723"/>
    </source>
</evidence>
<keyword evidence="7" id="KW-0479">Metal-binding</keyword>
<dbReference type="Pfam" id="PF00730">
    <property type="entry name" value="HhH-GPD"/>
    <property type="match status" value="1"/>
</dbReference>
<dbReference type="Pfam" id="PF14815">
    <property type="entry name" value="NUDIX_4"/>
    <property type="match status" value="1"/>
</dbReference>
<keyword evidence="12" id="KW-0234">DNA repair</keyword>
<keyword evidence="8 14" id="KW-0227">DNA damage</keyword>
<dbReference type="GO" id="GO:0046872">
    <property type="term" value="F:metal ion binding"/>
    <property type="evidence" value="ECO:0007669"/>
    <property type="project" value="UniProtKB-UniRule"/>
</dbReference>
<dbReference type="NCBIfam" id="TIGR01084">
    <property type="entry name" value="mutY"/>
    <property type="match status" value="1"/>
</dbReference>
<keyword evidence="11" id="KW-0411">Iron-sulfur</keyword>
<reference evidence="16" key="2">
    <citation type="journal article" date="2021" name="PeerJ">
        <title>Extensive microbial diversity within the chicken gut microbiome revealed by metagenomics and culture.</title>
        <authorList>
            <person name="Gilroy R."/>
            <person name="Ravi A."/>
            <person name="Getino M."/>
            <person name="Pursley I."/>
            <person name="Horton D.L."/>
            <person name="Alikhan N.F."/>
            <person name="Baker D."/>
            <person name="Gharbi K."/>
            <person name="Hall N."/>
            <person name="Watson M."/>
            <person name="Adriaenssens E.M."/>
            <person name="Foster-Nyarko E."/>
            <person name="Jarju S."/>
            <person name="Secka A."/>
            <person name="Antonio M."/>
            <person name="Oren A."/>
            <person name="Chaudhuri R.R."/>
            <person name="La Ragione R."/>
            <person name="Hildebrand F."/>
            <person name="Pallen M.J."/>
        </authorList>
    </citation>
    <scope>NUCLEOTIDE SEQUENCE</scope>
    <source>
        <strain evidence="16">4509</strain>
    </source>
</reference>
<dbReference type="InterPro" id="IPR015797">
    <property type="entry name" value="NUDIX_hydrolase-like_dom_sf"/>
</dbReference>
<dbReference type="PANTHER" id="PTHR42944:SF1">
    <property type="entry name" value="ADENINE DNA GLYCOSYLASE"/>
    <property type="match status" value="1"/>
</dbReference>
<evidence type="ECO:0000313" key="16">
    <source>
        <dbReference type="EMBL" id="HIU41760.1"/>
    </source>
</evidence>
<comment type="function">
    <text evidence="2">Adenine glycosylase active on G-A mispairs. MutY also corrects error-prone DNA synthesis past GO lesions which are due to the oxidatively damaged form of guanine: 7,8-dihydro-8-oxoguanine (8-oxo-dGTP).</text>
</comment>
<dbReference type="SUPFAM" id="SSF48150">
    <property type="entry name" value="DNA-glycosylase"/>
    <property type="match status" value="1"/>
</dbReference>
<evidence type="ECO:0000256" key="12">
    <source>
        <dbReference type="ARBA" id="ARBA00023204"/>
    </source>
</evidence>
<comment type="similarity">
    <text evidence="3 14">Belongs to the Nth/MutY family.</text>
</comment>
<dbReference type="InterPro" id="IPR011257">
    <property type="entry name" value="DNA_glycosylase"/>
</dbReference>
<evidence type="ECO:0000256" key="4">
    <source>
        <dbReference type="ARBA" id="ARBA00012045"/>
    </source>
</evidence>
<dbReference type="InterPro" id="IPR003265">
    <property type="entry name" value="HhH-GPD_domain"/>
</dbReference>
<keyword evidence="10 14" id="KW-0408">Iron</keyword>
<dbReference type="EMBL" id="DVMX01000085">
    <property type="protein sequence ID" value="HIU41760.1"/>
    <property type="molecule type" value="Genomic_DNA"/>
</dbReference>
<dbReference type="InterPro" id="IPR005760">
    <property type="entry name" value="A/G_AdeGlyc_MutY"/>
</dbReference>
<sequence length="363" mass="41566">MPNQIASLVPPLLDWFSACQRILPWRENQDPYRVWVSEIMLQQTRVEAVIPYYHRFLQRLPNIQALADCPEEELLKLWEGLGYYNRVRNLQKAAKVMVEEYGGEFPRTWEQVRSLPGIGDYTAGAICSIAFDQPTPAVDGNVLRVLSRITDDHRDVTQNAVKQDFTEQLRQVYPQGRCGDFTQSLMELGAIVCLPNGMPLCDKCPVREMCLGYERNTFLELPVKPPKKARRKEQRTILILSCQGKYALQKRPDKGLLAGLWEFPNLEGKYTKSQLSAWLKEQGMEPLEITAGEKAVHIFSHIEWHMSSFHIRLADPAPRYAWADRKELEEIYSLPSAYNAFLGPILRGEGQQTTLTGLLDGEE</sequence>
<proteinExistence type="inferred from homology"/>
<gene>
    <name evidence="16" type="primary">mutY</name>
    <name evidence="16" type="ORF">IAD19_04325</name>
</gene>
<dbReference type="InterPro" id="IPR023170">
    <property type="entry name" value="HhH_base_excis_C"/>
</dbReference>
<organism evidence="16 17">
    <name type="scientific">Candidatus Egerieicola faecale</name>
    <dbReference type="NCBI Taxonomy" id="2840774"/>
    <lineage>
        <taxon>Bacteria</taxon>
        <taxon>Bacillati</taxon>
        <taxon>Bacillota</taxon>
        <taxon>Clostridia</taxon>
        <taxon>Eubacteriales</taxon>
        <taxon>Oscillospiraceae</taxon>
        <taxon>Oscillospiraceae incertae sedis</taxon>
        <taxon>Candidatus Egerieicola</taxon>
    </lineage>
</organism>
<comment type="caution">
    <text evidence="16">The sequence shown here is derived from an EMBL/GenBank/DDBJ whole genome shotgun (WGS) entry which is preliminary data.</text>
</comment>
<dbReference type="GO" id="GO:0035485">
    <property type="term" value="F:adenine/guanine mispair binding"/>
    <property type="evidence" value="ECO:0007669"/>
    <property type="project" value="TreeGrafter"/>
</dbReference>
<dbReference type="PANTHER" id="PTHR42944">
    <property type="entry name" value="ADENINE DNA GLYCOSYLASE"/>
    <property type="match status" value="1"/>
</dbReference>
<dbReference type="SMART" id="SM00478">
    <property type="entry name" value="ENDO3c"/>
    <property type="match status" value="1"/>
</dbReference>
<dbReference type="GO" id="GO:0034039">
    <property type="term" value="F:8-oxo-7,8-dihydroguanine DNA N-glycosylase activity"/>
    <property type="evidence" value="ECO:0007669"/>
    <property type="project" value="TreeGrafter"/>
</dbReference>
<evidence type="ECO:0000256" key="3">
    <source>
        <dbReference type="ARBA" id="ARBA00008343"/>
    </source>
</evidence>
<dbReference type="InterPro" id="IPR004036">
    <property type="entry name" value="Endonuclease-III-like_CS2"/>
</dbReference>
<evidence type="ECO:0000313" key="17">
    <source>
        <dbReference type="Proteomes" id="UP000824082"/>
    </source>
</evidence>
<evidence type="ECO:0000256" key="9">
    <source>
        <dbReference type="ARBA" id="ARBA00022801"/>
    </source>
</evidence>
<dbReference type="PROSITE" id="PS01155">
    <property type="entry name" value="ENDONUCLEASE_III_2"/>
    <property type="match status" value="1"/>
</dbReference>
<name>A0A9D1IRH5_9FIRM</name>
<dbReference type="FunFam" id="1.10.340.30:FF:000002">
    <property type="entry name" value="Adenine DNA glycosylase"/>
    <property type="match status" value="1"/>
</dbReference>
<dbReference type="Pfam" id="PF00633">
    <property type="entry name" value="HHH"/>
    <property type="match status" value="1"/>
</dbReference>
<evidence type="ECO:0000256" key="10">
    <source>
        <dbReference type="ARBA" id="ARBA00023004"/>
    </source>
</evidence>
<dbReference type="GO" id="GO:0006298">
    <property type="term" value="P:mismatch repair"/>
    <property type="evidence" value="ECO:0007669"/>
    <property type="project" value="TreeGrafter"/>
</dbReference>
<dbReference type="InterPro" id="IPR029119">
    <property type="entry name" value="MutY_C"/>
</dbReference>
<dbReference type="Gene3D" id="1.10.340.30">
    <property type="entry name" value="Hypothetical protein, domain 2"/>
    <property type="match status" value="1"/>
</dbReference>
<dbReference type="GO" id="GO:0006284">
    <property type="term" value="P:base-excision repair"/>
    <property type="evidence" value="ECO:0007669"/>
    <property type="project" value="UniProtKB-UniRule"/>
</dbReference>
<accession>A0A9D1IRH5</accession>
<dbReference type="AlphaFoldDB" id="A0A9D1IRH5"/>
<dbReference type="GO" id="GO:0051539">
    <property type="term" value="F:4 iron, 4 sulfur cluster binding"/>
    <property type="evidence" value="ECO:0007669"/>
    <property type="project" value="UniProtKB-UniRule"/>
</dbReference>
<comment type="cofactor">
    <cofactor evidence="14">
        <name>[4Fe-4S] cluster</name>
        <dbReference type="ChEBI" id="CHEBI:49883"/>
    </cofactor>
    <text evidence="14">Binds 1 [4Fe-4S] cluster.</text>
</comment>
<evidence type="ECO:0000256" key="11">
    <source>
        <dbReference type="ARBA" id="ARBA00023014"/>
    </source>
</evidence>
<evidence type="ECO:0000256" key="14">
    <source>
        <dbReference type="RuleBase" id="RU365096"/>
    </source>
</evidence>
<evidence type="ECO:0000256" key="8">
    <source>
        <dbReference type="ARBA" id="ARBA00022763"/>
    </source>
</evidence>
<dbReference type="InterPro" id="IPR044298">
    <property type="entry name" value="MIG/MutY"/>
</dbReference>
<dbReference type="GO" id="GO:0032357">
    <property type="term" value="F:oxidized purine DNA binding"/>
    <property type="evidence" value="ECO:0007669"/>
    <property type="project" value="TreeGrafter"/>
</dbReference>
<dbReference type="CDD" id="cd03431">
    <property type="entry name" value="NUDIX_DNA_Glycosylase_C-MutY"/>
    <property type="match status" value="1"/>
</dbReference>
<evidence type="ECO:0000256" key="13">
    <source>
        <dbReference type="ARBA" id="ARBA00023295"/>
    </source>
</evidence>
<keyword evidence="9" id="KW-0378">Hydrolase</keyword>
<evidence type="ECO:0000256" key="2">
    <source>
        <dbReference type="ARBA" id="ARBA00002933"/>
    </source>
</evidence>
<evidence type="ECO:0000256" key="6">
    <source>
        <dbReference type="ARBA" id="ARBA00022485"/>
    </source>
</evidence>
<dbReference type="CDD" id="cd00056">
    <property type="entry name" value="ENDO3c"/>
    <property type="match status" value="1"/>
</dbReference>